<gene>
    <name evidence="1" type="ORF">OEV98_04310</name>
</gene>
<keyword evidence="2" id="KW-1185">Reference proteome</keyword>
<reference evidence="1" key="1">
    <citation type="submission" date="2022-10" db="EMBL/GenBank/DDBJ databases">
        <title>Description of Fervidibacillus gen. nov. in the family Fervidibacillaceae fam. nov. with two species, Fervidibacillus albus sp. nov., and Fervidibacillus halotolerans sp. nov., isolated from tidal flat sediments.</title>
        <authorList>
            <person name="Kwon K.K."/>
            <person name="Yang S.-H."/>
        </authorList>
    </citation>
    <scope>NUCLEOTIDE SEQUENCE</scope>
    <source>
        <strain evidence="1">JCM 19140</strain>
    </source>
</reference>
<dbReference type="SUPFAM" id="SSF141251">
    <property type="entry name" value="Kinase-associated protein B-like"/>
    <property type="match status" value="1"/>
</dbReference>
<dbReference type="Gene3D" id="2.30.30.430">
    <property type="entry name" value="Kinase associated protein B domain"/>
    <property type="match status" value="1"/>
</dbReference>
<name>A0AAE3IQK6_9BACI</name>
<dbReference type="SMART" id="SM01298">
    <property type="entry name" value="KapB"/>
    <property type="match status" value="1"/>
</dbReference>
<dbReference type="AlphaFoldDB" id="A0AAE3IQK6"/>
<evidence type="ECO:0000313" key="2">
    <source>
        <dbReference type="Proteomes" id="UP001209318"/>
    </source>
</evidence>
<keyword evidence="1" id="KW-0449">Lipoprotein</keyword>
<dbReference type="InterPro" id="IPR038080">
    <property type="entry name" value="KapB_sf"/>
</dbReference>
<dbReference type="InterPro" id="IPR014916">
    <property type="entry name" value="KapB"/>
</dbReference>
<dbReference type="Proteomes" id="UP001209318">
    <property type="component" value="Unassembled WGS sequence"/>
</dbReference>
<protein>
    <submittedName>
        <fullName evidence="1">Kinase-associated lipoprotein B</fullName>
    </submittedName>
</protein>
<proteinExistence type="predicted"/>
<organism evidence="1 2">
    <name type="scientific">Perspicuibacillus lycopersici</name>
    <dbReference type="NCBI Taxonomy" id="1325689"/>
    <lineage>
        <taxon>Bacteria</taxon>
        <taxon>Bacillati</taxon>
        <taxon>Bacillota</taxon>
        <taxon>Bacilli</taxon>
        <taxon>Bacillales</taxon>
        <taxon>Bacillaceae</taxon>
        <taxon>Perspicuibacillus</taxon>
    </lineage>
</organism>
<keyword evidence="1" id="KW-0808">Transferase</keyword>
<comment type="caution">
    <text evidence="1">The sequence shown here is derived from an EMBL/GenBank/DDBJ whole genome shotgun (WGS) entry which is preliminary data.</text>
</comment>
<dbReference type="RefSeq" id="WP_263071981.1">
    <property type="nucleotide sequence ID" value="NZ_JAOUSF010000002.1"/>
</dbReference>
<dbReference type="GO" id="GO:0016301">
    <property type="term" value="F:kinase activity"/>
    <property type="evidence" value="ECO:0007669"/>
    <property type="project" value="UniProtKB-KW"/>
</dbReference>
<dbReference type="EMBL" id="JAOUSF010000002">
    <property type="protein sequence ID" value="MCU9612770.1"/>
    <property type="molecule type" value="Genomic_DNA"/>
</dbReference>
<sequence length="127" mass="14365">MKESIPIGSIVRAHNKTGTYIGEVTADKDTHYLVKILAVVKHPMQGDLHHPKQVEVPFFHERKALAYREQTNVPKTMVKPFEGEIPEYQASLQAAVNQMIEALESDDSPFASQSLQCMRSLVKEYNL</sequence>
<dbReference type="Pfam" id="PF08810">
    <property type="entry name" value="KapB"/>
    <property type="match status" value="1"/>
</dbReference>
<evidence type="ECO:0000313" key="1">
    <source>
        <dbReference type="EMBL" id="MCU9612770.1"/>
    </source>
</evidence>
<keyword evidence="1" id="KW-0418">Kinase</keyword>
<accession>A0AAE3IQK6</accession>